<evidence type="ECO:0000256" key="1">
    <source>
        <dbReference type="SAM" id="MobiDB-lite"/>
    </source>
</evidence>
<dbReference type="Proteomes" id="UP000469159">
    <property type="component" value="Unassembled WGS sequence"/>
</dbReference>
<keyword evidence="4" id="KW-1185">Reference proteome</keyword>
<evidence type="ECO:0000313" key="4">
    <source>
        <dbReference type="Proteomes" id="UP000469159"/>
    </source>
</evidence>
<evidence type="ECO:0000313" key="3">
    <source>
        <dbReference type="EMBL" id="MXP40654.1"/>
    </source>
</evidence>
<evidence type="ECO:0000259" key="2">
    <source>
        <dbReference type="Pfam" id="PF18557"/>
    </source>
</evidence>
<accession>A0A6I4USB6</accession>
<feature type="region of interest" description="Disordered" evidence="1">
    <location>
        <begin position="1"/>
        <end position="25"/>
    </location>
</feature>
<sequence>MAGDKDKKGGSGKVQATKPRDPEWATGLKRLYDSVVEEPLPDSFKDLLSKLDSTD</sequence>
<reference evidence="3 4" key="1">
    <citation type="submission" date="2019-12" db="EMBL/GenBank/DDBJ databases">
        <title>Genomic-based taxomic classification of the family Erythrobacteraceae.</title>
        <authorList>
            <person name="Xu L."/>
        </authorList>
    </citation>
    <scope>NUCLEOTIDE SEQUENCE [LARGE SCALE GENOMIC DNA]</scope>
    <source>
        <strain evidence="3 4">MCCC 1K02066</strain>
    </source>
</reference>
<dbReference type="OrthoDB" id="7510396at2"/>
<organism evidence="3 4">
    <name type="scientific">Croceibacterium soli</name>
    <dbReference type="NCBI Taxonomy" id="1739690"/>
    <lineage>
        <taxon>Bacteria</taxon>
        <taxon>Pseudomonadati</taxon>
        <taxon>Pseudomonadota</taxon>
        <taxon>Alphaproteobacteria</taxon>
        <taxon>Sphingomonadales</taxon>
        <taxon>Erythrobacteraceae</taxon>
        <taxon>Croceibacterium</taxon>
    </lineage>
</organism>
<proteinExistence type="predicted"/>
<comment type="caution">
    <text evidence="3">The sequence shown here is derived from an EMBL/GenBank/DDBJ whole genome shotgun (WGS) entry which is preliminary data.</text>
</comment>
<protein>
    <recommendedName>
        <fullName evidence="2">Anti-sigma factor NepR domain-containing protein</fullName>
    </recommendedName>
</protein>
<dbReference type="Pfam" id="PF18557">
    <property type="entry name" value="NepR"/>
    <property type="match status" value="1"/>
</dbReference>
<dbReference type="InterPro" id="IPR041649">
    <property type="entry name" value="NepR"/>
</dbReference>
<name>A0A6I4USB6_9SPHN</name>
<feature type="domain" description="Anti-sigma factor NepR" evidence="2">
    <location>
        <begin position="22"/>
        <end position="54"/>
    </location>
</feature>
<dbReference type="EMBL" id="WTYK01000001">
    <property type="protein sequence ID" value="MXP40654.1"/>
    <property type="molecule type" value="Genomic_DNA"/>
</dbReference>
<dbReference type="RefSeq" id="WP_160745463.1">
    <property type="nucleotide sequence ID" value="NZ_WTYK01000001.1"/>
</dbReference>
<dbReference type="AlphaFoldDB" id="A0A6I4USB6"/>
<gene>
    <name evidence="3" type="ORF">GRI75_03195</name>
</gene>